<name>A0A2V1H0R8_9GAMM</name>
<keyword evidence="2" id="KW-1185">Reference proteome</keyword>
<sequence length="76" mass="8204">MMRTALIGLALVTLAGCSLLPDYSDNYLKAEARGPVVGNGLLKQRQLVIPGEDQAQSPKQFDETLVQPPQVITVKP</sequence>
<reference evidence="1 2" key="1">
    <citation type="submission" date="2018-04" db="EMBL/GenBank/DDBJ databases">
        <title>Thalassorhabdus spongiae gen. nov., sp. nov., isolated from a marine sponge in South-West Iceland.</title>
        <authorList>
            <person name="Knobloch S."/>
            <person name="Daussin A."/>
            <person name="Johannsson R."/>
            <person name="Marteinsson V.T."/>
        </authorList>
    </citation>
    <scope>NUCLEOTIDE SEQUENCE [LARGE SCALE GENOMIC DNA]</scope>
    <source>
        <strain evidence="1 2">Hp12</strain>
    </source>
</reference>
<dbReference type="EMBL" id="QDDL01000003">
    <property type="protein sequence ID" value="PVZ69663.1"/>
    <property type="molecule type" value="Genomic_DNA"/>
</dbReference>
<dbReference type="AlphaFoldDB" id="A0A2V1H0R8"/>
<dbReference type="OrthoDB" id="9770517at2"/>
<dbReference type="RefSeq" id="WP_116686997.1">
    <property type="nucleotide sequence ID" value="NZ_CAWNYD010000003.1"/>
</dbReference>
<dbReference type="PROSITE" id="PS51257">
    <property type="entry name" value="PROKAR_LIPOPROTEIN"/>
    <property type="match status" value="1"/>
</dbReference>
<gene>
    <name evidence="1" type="ORF">DC094_10195</name>
</gene>
<protein>
    <submittedName>
        <fullName evidence="1">Uncharacterized protein</fullName>
    </submittedName>
</protein>
<evidence type="ECO:0000313" key="1">
    <source>
        <dbReference type="EMBL" id="PVZ69663.1"/>
    </source>
</evidence>
<accession>A0A2V1H0R8</accession>
<proteinExistence type="predicted"/>
<comment type="caution">
    <text evidence="1">The sequence shown here is derived from an EMBL/GenBank/DDBJ whole genome shotgun (WGS) entry which is preliminary data.</text>
</comment>
<organism evidence="1 2">
    <name type="scientific">Pelagibaculum spongiae</name>
    <dbReference type="NCBI Taxonomy" id="2080658"/>
    <lineage>
        <taxon>Bacteria</taxon>
        <taxon>Pseudomonadati</taxon>
        <taxon>Pseudomonadota</taxon>
        <taxon>Gammaproteobacteria</taxon>
        <taxon>Oceanospirillales</taxon>
        <taxon>Pelagibaculum</taxon>
    </lineage>
</organism>
<dbReference type="Proteomes" id="UP000244906">
    <property type="component" value="Unassembled WGS sequence"/>
</dbReference>
<evidence type="ECO:0000313" key="2">
    <source>
        <dbReference type="Proteomes" id="UP000244906"/>
    </source>
</evidence>